<evidence type="ECO:0000256" key="5">
    <source>
        <dbReference type="ARBA" id="ARBA00023098"/>
    </source>
</evidence>
<dbReference type="GO" id="GO:0008610">
    <property type="term" value="P:lipid biosynthetic process"/>
    <property type="evidence" value="ECO:0007669"/>
    <property type="project" value="InterPro"/>
</dbReference>
<feature type="domain" description="Fatty acid hydroxylase" evidence="8">
    <location>
        <begin position="127"/>
        <end position="261"/>
    </location>
</feature>
<dbReference type="GO" id="GO:0016020">
    <property type="term" value="C:membrane"/>
    <property type="evidence" value="ECO:0007669"/>
    <property type="project" value="GOC"/>
</dbReference>
<dbReference type="Proteomes" id="UP000001338">
    <property type="component" value="Unassembled WGS sequence"/>
</dbReference>
<keyword evidence="4" id="KW-0560">Oxidoreductase</keyword>
<feature type="transmembrane region" description="Helical" evidence="7">
    <location>
        <begin position="70"/>
        <end position="89"/>
    </location>
</feature>
<evidence type="ECO:0000313" key="10">
    <source>
        <dbReference type="Proteomes" id="UP000001338"/>
    </source>
</evidence>
<feature type="transmembrane region" description="Helical" evidence="7">
    <location>
        <begin position="27"/>
        <end position="50"/>
    </location>
</feature>
<evidence type="ECO:0000256" key="4">
    <source>
        <dbReference type="ARBA" id="ARBA00023002"/>
    </source>
</evidence>
<keyword evidence="2 7" id="KW-0812">Transmembrane</keyword>
<evidence type="ECO:0000256" key="2">
    <source>
        <dbReference type="ARBA" id="ARBA00022692"/>
    </source>
</evidence>
<feature type="transmembrane region" description="Helical" evidence="7">
    <location>
        <begin position="346"/>
        <end position="366"/>
    </location>
</feature>
<feature type="transmembrane region" description="Helical" evidence="7">
    <location>
        <begin position="401"/>
        <end position="418"/>
    </location>
</feature>
<comment type="caution">
    <text evidence="9">The sequence shown here is derived from an EMBL/GenBank/DDBJ whole genome shotgun (WGS) entry which is preliminary data.</text>
</comment>
<evidence type="ECO:0000256" key="1">
    <source>
        <dbReference type="ARBA" id="ARBA00004127"/>
    </source>
</evidence>
<evidence type="ECO:0000256" key="3">
    <source>
        <dbReference type="ARBA" id="ARBA00022989"/>
    </source>
</evidence>
<dbReference type="InterPro" id="IPR051689">
    <property type="entry name" value="Sterol_desaturase/TMEM195"/>
</dbReference>
<protein>
    <submittedName>
        <fullName evidence="9">Fatty acid hydroxylase family protein</fullName>
    </submittedName>
</protein>
<evidence type="ECO:0000256" key="7">
    <source>
        <dbReference type="SAM" id="Phobius"/>
    </source>
</evidence>
<name>A0A828Z3K0_9LEPT</name>
<reference evidence="9 10" key="1">
    <citation type="submission" date="2012-10" db="EMBL/GenBank/DDBJ databases">
        <authorList>
            <person name="Harkins D.M."/>
            <person name="Durkin A.S."/>
            <person name="Brinkac L.M."/>
            <person name="Haft D.H."/>
            <person name="Selengut J.D."/>
            <person name="Sanka R."/>
            <person name="DePew J."/>
            <person name="Purushe J."/>
            <person name="Whelen A.C."/>
            <person name="Vinetz J.M."/>
            <person name="Sutton G.G."/>
            <person name="Nierman W.C."/>
            <person name="Fouts D.E."/>
        </authorList>
    </citation>
    <scope>NUCLEOTIDE SEQUENCE [LARGE SCALE GENOMIC DNA]</scope>
    <source>
        <strain evidence="9 10">2006001853</strain>
    </source>
</reference>
<gene>
    <name evidence="9" type="ORF">LEP1GSC036_2909</name>
</gene>
<dbReference type="GO" id="GO:0006643">
    <property type="term" value="P:membrane lipid metabolic process"/>
    <property type="evidence" value="ECO:0007669"/>
    <property type="project" value="TreeGrafter"/>
</dbReference>
<dbReference type="PANTHER" id="PTHR21624:SF1">
    <property type="entry name" value="ALKYLGLYCEROL MONOOXYGENASE"/>
    <property type="match status" value="1"/>
</dbReference>
<dbReference type="GO" id="GO:0050479">
    <property type="term" value="F:glyceryl-ether monooxygenase activity"/>
    <property type="evidence" value="ECO:0007669"/>
    <property type="project" value="TreeGrafter"/>
</dbReference>
<proteinExistence type="predicted"/>
<feature type="transmembrane region" description="Helical" evidence="7">
    <location>
        <begin position="178"/>
        <end position="199"/>
    </location>
</feature>
<feature type="transmembrane region" description="Helical" evidence="7">
    <location>
        <begin position="372"/>
        <end position="394"/>
    </location>
</feature>
<organism evidence="9 10">
    <name type="scientific">Leptospira weilii str. 2006001853</name>
    <dbReference type="NCBI Taxonomy" id="1001589"/>
    <lineage>
        <taxon>Bacteria</taxon>
        <taxon>Pseudomonadati</taxon>
        <taxon>Spirochaetota</taxon>
        <taxon>Spirochaetia</taxon>
        <taxon>Leptospirales</taxon>
        <taxon>Leptospiraceae</taxon>
        <taxon>Leptospira</taxon>
    </lineage>
</organism>
<comment type="subcellular location">
    <subcellularLocation>
        <location evidence="1">Endomembrane system</location>
        <topology evidence="1">Multi-pass membrane protein</topology>
    </subcellularLocation>
</comment>
<dbReference type="InterPro" id="IPR006694">
    <property type="entry name" value="Fatty_acid_hydroxylase"/>
</dbReference>
<sequence>MSDVFELTKKVLRNNLKEELTRGVMEINLVTIAIPFFFLLIFLEIGFSAYHKRKLYRLNDSINDLSTGTASQVVGVFSKTITLAAYIYIYQNFRIFNLPSWPSEVVSGAMLGLSSPTWAWIVVVAVWILCFIGYDLAYYWAHRLSHEVNFLWAGHVVHHQSEEYNLTVALRQASLHGLFTWVFYLPLALIGFSPIVMLLNGQLNLIYQFWIHTKAIDKLPRWFEAIFNTPSHHRVHHGINPRYIDKNHGGTLIVFDKWFGTFEPESEEPVYGTVKPLRSFNPIWANLHYWWEMIELAWRCPRWSDKIKVFFALPGWRPEELGGQYPIPEVAPNTFHKYDIDLPKGLSLYSLVWFIISVALAFGMLVKIGSLSWFNIGVISLITLISLLAIGGILERKRWALFVEPIRMAILVAGAYALSEEMNITLGTLALGAVSMMWFLSHRSVFAFIQEINPVQEILKRTA</sequence>
<keyword evidence="3 7" id="KW-1133">Transmembrane helix</keyword>
<dbReference type="AlphaFoldDB" id="A0A828Z3K0"/>
<accession>A0A828Z3K0</accession>
<evidence type="ECO:0000313" key="9">
    <source>
        <dbReference type="EMBL" id="EKR65580.1"/>
    </source>
</evidence>
<dbReference type="Pfam" id="PF04116">
    <property type="entry name" value="FA_hydroxylase"/>
    <property type="match status" value="1"/>
</dbReference>
<dbReference type="GO" id="GO:0012505">
    <property type="term" value="C:endomembrane system"/>
    <property type="evidence" value="ECO:0007669"/>
    <property type="project" value="UniProtKB-SubCell"/>
</dbReference>
<dbReference type="GO" id="GO:0005506">
    <property type="term" value="F:iron ion binding"/>
    <property type="evidence" value="ECO:0007669"/>
    <property type="project" value="InterPro"/>
</dbReference>
<feature type="transmembrane region" description="Helical" evidence="7">
    <location>
        <begin position="424"/>
        <end position="441"/>
    </location>
</feature>
<evidence type="ECO:0000259" key="8">
    <source>
        <dbReference type="Pfam" id="PF04116"/>
    </source>
</evidence>
<evidence type="ECO:0000256" key="6">
    <source>
        <dbReference type="ARBA" id="ARBA00023136"/>
    </source>
</evidence>
<keyword evidence="6 7" id="KW-0472">Membrane</keyword>
<keyword evidence="5" id="KW-0443">Lipid metabolism</keyword>
<dbReference type="PANTHER" id="PTHR21624">
    <property type="entry name" value="STEROL DESATURASE-RELATED PROTEIN"/>
    <property type="match status" value="1"/>
</dbReference>
<dbReference type="EMBL" id="AFLV02000017">
    <property type="protein sequence ID" value="EKR65580.1"/>
    <property type="molecule type" value="Genomic_DNA"/>
</dbReference>
<feature type="transmembrane region" description="Helical" evidence="7">
    <location>
        <begin position="118"/>
        <end position="141"/>
    </location>
</feature>